<reference evidence="2 3" key="1">
    <citation type="submission" date="2020-08" db="EMBL/GenBank/DDBJ databases">
        <title>Sequencing the genomes of 1000 actinobacteria strains.</title>
        <authorList>
            <person name="Klenk H.-P."/>
        </authorList>
    </citation>
    <scope>NUCLEOTIDE SEQUENCE [LARGE SCALE GENOMIC DNA]</scope>
    <source>
        <strain evidence="2 3">DSM 45084</strain>
    </source>
</reference>
<dbReference type="Proteomes" id="UP000542674">
    <property type="component" value="Unassembled WGS sequence"/>
</dbReference>
<dbReference type="EMBL" id="JACHJS010000001">
    <property type="protein sequence ID" value="MBB4966683.1"/>
    <property type="molecule type" value="Genomic_DNA"/>
</dbReference>
<organism evidence="2 3">
    <name type="scientific">Saccharothrix violaceirubra</name>
    <dbReference type="NCBI Taxonomy" id="413306"/>
    <lineage>
        <taxon>Bacteria</taxon>
        <taxon>Bacillati</taxon>
        <taxon>Actinomycetota</taxon>
        <taxon>Actinomycetes</taxon>
        <taxon>Pseudonocardiales</taxon>
        <taxon>Pseudonocardiaceae</taxon>
        <taxon>Saccharothrix</taxon>
    </lineage>
</organism>
<evidence type="ECO:0000313" key="2">
    <source>
        <dbReference type="EMBL" id="MBB4966683.1"/>
    </source>
</evidence>
<dbReference type="RefSeq" id="WP_184670856.1">
    <property type="nucleotide sequence ID" value="NZ_BAABAI010000022.1"/>
</dbReference>
<sequence length="209" mass="22575">MRRAGLLLAALLLTGCTTALPGTARPGPLPTPTPTFDLATTEKRVRAARLPDADMLGEGWQPEEVPFEGGGGYAIVPCPVPLSTEGAQSTAWTLHRWTRAEGTLAQHIVPYRRPGAGVETIEDARATLKCGTFRFAELTYTVLDEVKLPSLGADAQFAVCYDRDPWIMCTLLLVRADLLVSLTLYTTSEEKGATELERLGRVAAPLLEP</sequence>
<gene>
    <name evidence="2" type="ORF">F4559_004042</name>
</gene>
<accession>A0A7W7T4Z9</accession>
<keyword evidence="1" id="KW-0732">Signal</keyword>
<evidence type="ECO:0008006" key="4">
    <source>
        <dbReference type="Google" id="ProtNLM"/>
    </source>
</evidence>
<proteinExistence type="predicted"/>
<protein>
    <recommendedName>
        <fullName evidence="4">PknH-like protein</fullName>
    </recommendedName>
</protein>
<dbReference type="PROSITE" id="PS51257">
    <property type="entry name" value="PROKAR_LIPOPROTEIN"/>
    <property type="match status" value="1"/>
</dbReference>
<feature type="chain" id="PRO_5038448647" description="PknH-like protein" evidence="1">
    <location>
        <begin position="20"/>
        <end position="209"/>
    </location>
</feature>
<evidence type="ECO:0000256" key="1">
    <source>
        <dbReference type="SAM" id="SignalP"/>
    </source>
</evidence>
<dbReference type="AlphaFoldDB" id="A0A7W7T4Z9"/>
<feature type="signal peptide" evidence="1">
    <location>
        <begin position="1"/>
        <end position="19"/>
    </location>
</feature>
<evidence type="ECO:0000313" key="3">
    <source>
        <dbReference type="Proteomes" id="UP000542674"/>
    </source>
</evidence>
<name>A0A7W7T4Z9_9PSEU</name>
<comment type="caution">
    <text evidence="2">The sequence shown here is derived from an EMBL/GenBank/DDBJ whole genome shotgun (WGS) entry which is preliminary data.</text>
</comment>
<keyword evidence="3" id="KW-1185">Reference proteome</keyword>